<comment type="caution">
    <text evidence="4">Lacks conserved residue(s) required for the propagation of feature annotation.</text>
</comment>
<evidence type="ECO:0000256" key="1">
    <source>
        <dbReference type="ARBA" id="ARBA00023012"/>
    </source>
</evidence>
<feature type="domain" description="Response regulatory" evidence="5">
    <location>
        <begin position="1"/>
        <end position="39"/>
    </location>
</feature>
<reference evidence="6" key="1">
    <citation type="submission" date="2018-01" db="EMBL/GenBank/DDBJ databases">
        <authorList>
            <person name="Mao J.F."/>
        </authorList>
    </citation>
    <scope>NUCLEOTIDE SEQUENCE</scope>
    <source>
        <strain evidence="6">Huo1</strain>
        <tissue evidence="6">Leaf</tissue>
    </source>
</reference>
<dbReference type="GO" id="GO:0000160">
    <property type="term" value="P:phosphorelay signal transduction system"/>
    <property type="evidence" value="ECO:0007669"/>
    <property type="project" value="UniProtKB-KW"/>
</dbReference>
<keyword evidence="2" id="KW-0805">Transcription regulation</keyword>
<dbReference type="Gene3D" id="1.10.10.60">
    <property type="entry name" value="Homeodomain-like"/>
    <property type="match status" value="1"/>
</dbReference>
<dbReference type="InterPro" id="IPR045279">
    <property type="entry name" value="ARR-like"/>
</dbReference>
<sequence>MYDDGETSKVMKGIQHGACHCLVKPIRLKEIRNVWQHVFRKRMHQQDDNSTNIHVGNKRKQIITVGVGVGADPEDPDPTPLNKKPRVVWTPELHQKFVNAVHCIGGLENSHVMKHNQNDTSICATTNYTRFYGCDTSICAMRMEYNDEPVEDDPTEYSDEGLEATYNWSSATHNIGTDHANAYLHCLW</sequence>
<dbReference type="InterPro" id="IPR011006">
    <property type="entry name" value="CheY-like_superfamily"/>
</dbReference>
<evidence type="ECO:0000313" key="7">
    <source>
        <dbReference type="Proteomes" id="UP000298416"/>
    </source>
</evidence>
<keyword evidence="3" id="KW-0804">Transcription</keyword>
<keyword evidence="1" id="KW-0902">Two-component regulatory system</keyword>
<dbReference type="PANTHER" id="PTHR43874:SF137">
    <property type="entry name" value="TWO-COMPONENT RESPONSE REGULATOR ARR11"/>
    <property type="match status" value="1"/>
</dbReference>
<evidence type="ECO:0000256" key="2">
    <source>
        <dbReference type="ARBA" id="ARBA00023015"/>
    </source>
</evidence>
<dbReference type="Proteomes" id="UP000298416">
    <property type="component" value="Unassembled WGS sequence"/>
</dbReference>
<evidence type="ECO:0000313" key="6">
    <source>
        <dbReference type="EMBL" id="KAG6434961.1"/>
    </source>
</evidence>
<dbReference type="InterPro" id="IPR001789">
    <property type="entry name" value="Sig_transdc_resp-reg_receiver"/>
</dbReference>
<dbReference type="SUPFAM" id="SSF52172">
    <property type="entry name" value="CheY-like"/>
    <property type="match status" value="1"/>
</dbReference>
<gene>
    <name evidence="6" type="ORF">SASPL_106606</name>
</gene>
<dbReference type="GO" id="GO:0009736">
    <property type="term" value="P:cytokinin-activated signaling pathway"/>
    <property type="evidence" value="ECO:0007669"/>
    <property type="project" value="InterPro"/>
</dbReference>
<keyword evidence="7" id="KW-1185">Reference proteome</keyword>
<dbReference type="EMBL" id="PNBA02000002">
    <property type="protein sequence ID" value="KAG6434961.1"/>
    <property type="molecule type" value="Genomic_DNA"/>
</dbReference>
<dbReference type="AlphaFoldDB" id="A0A8X8YM62"/>
<reference evidence="6" key="2">
    <citation type="submission" date="2020-08" db="EMBL/GenBank/DDBJ databases">
        <title>Plant Genome Project.</title>
        <authorList>
            <person name="Zhang R.-G."/>
        </authorList>
    </citation>
    <scope>NUCLEOTIDE SEQUENCE</scope>
    <source>
        <strain evidence="6">Huo1</strain>
        <tissue evidence="6">Leaf</tissue>
    </source>
</reference>
<name>A0A8X8YM62_SALSN</name>
<organism evidence="6">
    <name type="scientific">Salvia splendens</name>
    <name type="common">Scarlet sage</name>
    <dbReference type="NCBI Taxonomy" id="180675"/>
    <lineage>
        <taxon>Eukaryota</taxon>
        <taxon>Viridiplantae</taxon>
        <taxon>Streptophyta</taxon>
        <taxon>Embryophyta</taxon>
        <taxon>Tracheophyta</taxon>
        <taxon>Spermatophyta</taxon>
        <taxon>Magnoliopsida</taxon>
        <taxon>eudicotyledons</taxon>
        <taxon>Gunneridae</taxon>
        <taxon>Pentapetalae</taxon>
        <taxon>asterids</taxon>
        <taxon>lamiids</taxon>
        <taxon>Lamiales</taxon>
        <taxon>Lamiaceae</taxon>
        <taxon>Nepetoideae</taxon>
        <taxon>Mentheae</taxon>
        <taxon>Salviinae</taxon>
        <taxon>Salvia</taxon>
        <taxon>Salvia subgen. Calosphace</taxon>
        <taxon>core Calosphace</taxon>
    </lineage>
</organism>
<evidence type="ECO:0000259" key="5">
    <source>
        <dbReference type="PROSITE" id="PS50110"/>
    </source>
</evidence>
<accession>A0A8X8YM62</accession>
<evidence type="ECO:0000256" key="3">
    <source>
        <dbReference type="ARBA" id="ARBA00023163"/>
    </source>
</evidence>
<dbReference type="PANTHER" id="PTHR43874">
    <property type="entry name" value="TWO-COMPONENT RESPONSE REGULATOR"/>
    <property type="match status" value="1"/>
</dbReference>
<protein>
    <recommendedName>
        <fullName evidence="5">Response regulatory domain-containing protein</fullName>
    </recommendedName>
</protein>
<comment type="caution">
    <text evidence="6">The sequence shown here is derived from an EMBL/GenBank/DDBJ whole genome shotgun (WGS) entry which is preliminary data.</text>
</comment>
<evidence type="ECO:0000256" key="4">
    <source>
        <dbReference type="PROSITE-ProRule" id="PRU00169"/>
    </source>
</evidence>
<proteinExistence type="predicted"/>
<dbReference type="PROSITE" id="PS50110">
    <property type="entry name" value="RESPONSE_REGULATORY"/>
    <property type="match status" value="1"/>
</dbReference>